<dbReference type="SUPFAM" id="SSF109854">
    <property type="entry name" value="DinB/YfiT-like putative metalloenzymes"/>
    <property type="match status" value="1"/>
</dbReference>
<dbReference type="Gene3D" id="1.20.120.450">
    <property type="entry name" value="dinb family like domain"/>
    <property type="match status" value="1"/>
</dbReference>
<evidence type="ECO:0000313" key="4">
    <source>
        <dbReference type="EMBL" id="RJG39450.1"/>
    </source>
</evidence>
<organism evidence="4 5">
    <name type="scientific">Motilimonas pumila</name>
    <dbReference type="NCBI Taxonomy" id="2303987"/>
    <lineage>
        <taxon>Bacteria</taxon>
        <taxon>Pseudomonadati</taxon>
        <taxon>Pseudomonadota</taxon>
        <taxon>Gammaproteobacteria</taxon>
        <taxon>Alteromonadales</taxon>
        <taxon>Alteromonadales genera incertae sedis</taxon>
        <taxon>Motilimonas</taxon>
    </lineage>
</organism>
<accession>A0A418YAA1</accession>
<gene>
    <name evidence="4" type="ORF">D1Z90_18215</name>
</gene>
<evidence type="ECO:0000313" key="5">
    <source>
        <dbReference type="Proteomes" id="UP000283255"/>
    </source>
</evidence>
<dbReference type="GO" id="GO:0046872">
    <property type="term" value="F:metal ion binding"/>
    <property type="evidence" value="ECO:0007669"/>
    <property type="project" value="UniProtKB-KW"/>
</dbReference>
<evidence type="ECO:0000256" key="1">
    <source>
        <dbReference type="ARBA" id="ARBA00008635"/>
    </source>
</evidence>
<evidence type="ECO:0000256" key="2">
    <source>
        <dbReference type="ARBA" id="ARBA00022723"/>
    </source>
</evidence>
<proteinExistence type="inferred from homology"/>
<keyword evidence="5" id="KW-1185">Reference proteome</keyword>
<comment type="similarity">
    <text evidence="1">Belongs to the DinB family.</text>
</comment>
<dbReference type="Pfam" id="PF05163">
    <property type="entry name" value="DinB"/>
    <property type="match status" value="1"/>
</dbReference>
<feature type="binding site" evidence="3">
    <location>
        <position position="150"/>
    </location>
    <ligand>
        <name>a divalent metal cation</name>
        <dbReference type="ChEBI" id="CHEBI:60240"/>
    </ligand>
</feature>
<dbReference type="OrthoDB" id="9807509at2"/>
<name>A0A418YAA1_9GAMM</name>
<feature type="binding site" evidence="3">
    <location>
        <position position="146"/>
    </location>
    <ligand>
        <name>a divalent metal cation</name>
        <dbReference type="ChEBI" id="CHEBI:60240"/>
    </ligand>
</feature>
<comment type="caution">
    <text evidence="4">The sequence shown here is derived from an EMBL/GenBank/DDBJ whole genome shotgun (WGS) entry which is preliminary data.</text>
</comment>
<dbReference type="InterPro" id="IPR007837">
    <property type="entry name" value="DinB"/>
</dbReference>
<dbReference type="InterPro" id="IPR034660">
    <property type="entry name" value="DinB/YfiT-like"/>
</dbReference>
<dbReference type="EMBL" id="QZCH01000035">
    <property type="protein sequence ID" value="RJG39450.1"/>
    <property type="molecule type" value="Genomic_DNA"/>
</dbReference>
<dbReference type="PANTHER" id="PTHR37302">
    <property type="entry name" value="SLR1116 PROTEIN"/>
    <property type="match status" value="1"/>
</dbReference>
<dbReference type="PANTHER" id="PTHR37302:SF1">
    <property type="entry name" value="PROTEIN DINB"/>
    <property type="match status" value="1"/>
</dbReference>
<keyword evidence="2 3" id="KW-0479">Metal-binding</keyword>
<reference evidence="4 5" key="2">
    <citation type="submission" date="2019-01" db="EMBL/GenBank/DDBJ databases">
        <title>Motilimonas pumilus sp. nov., isolated from the gut of sea cucumber (Apostichopus japonicus).</title>
        <authorList>
            <person name="Wang F.-Q."/>
            <person name="Ren L.-H."/>
            <person name="Lin Y.-W."/>
            <person name="Sun G.-H."/>
            <person name="Du Z.-J."/>
            <person name="Zhao J.-X."/>
            <person name="Liu X.-J."/>
            <person name="Liu L.-J."/>
        </authorList>
    </citation>
    <scope>NUCLEOTIDE SEQUENCE [LARGE SCALE GENOMIC DNA]</scope>
    <source>
        <strain evidence="4 5">PLHSC7-2</strain>
    </source>
</reference>
<feature type="binding site" evidence="3">
    <location>
        <position position="50"/>
    </location>
    <ligand>
        <name>a divalent metal cation</name>
        <dbReference type="ChEBI" id="CHEBI:60240"/>
    </ligand>
</feature>
<sequence>MSICQHFQLLAKYNSRMNRQVYGQAKQLDFAVLQQDQGAFFGSIWGTLNHIMVGDLIWLGRFEACSDEFTALSPLRDIAVPRQLNQILFQDYNQLNQARTQIDDALSTWFTDTNDSQLNVPCCYTNTAGQSSARPLPALINHLFNHQTHHRGQVSTLLSQLGVDIGTTDLLLDIPELRHDK</sequence>
<protein>
    <submittedName>
        <fullName evidence="4">Damage-inducible protein DinB</fullName>
    </submittedName>
</protein>
<dbReference type="Proteomes" id="UP000283255">
    <property type="component" value="Unassembled WGS sequence"/>
</dbReference>
<reference evidence="4 5" key="1">
    <citation type="submission" date="2018-09" db="EMBL/GenBank/DDBJ databases">
        <authorList>
            <person name="Wang F."/>
        </authorList>
    </citation>
    <scope>NUCLEOTIDE SEQUENCE [LARGE SCALE GENOMIC DNA]</scope>
    <source>
        <strain evidence="4 5">PLHSC7-2</strain>
    </source>
</reference>
<dbReference type="RefSeq" id="WP_119912228.1">
    <property type="nucleotide sequence ID" value="NZ_QZCH01000035.1"/>
</dbReference>
<dbReference type="AlphaFoldDB" id="A0A418YAA1"/>
<evidence type="ECO:0000256" key="3">
    <source>
        <dbReference type="PIRSR" id="PIRSR607837-1"/>
    </source>
</evidence>